<dbReference type="InterPro" id="IPR020456">
    <property type="entry name" value="Acylphosphatase"/>
</dbReference>
<reference evidence="8 9" key="1">
    <citation type="submission" date="2016-10" db="EMBL/GenBank/DDBJ databases">
        <authorList>
            <person name="de Groot N.N."/>
        </authorList>
    </citation>
    <scope>NUCLEOTIDE SEQUENCE [LARGE SCALE GENOMIC DNA]</scope>
    <source>
        <strain evidence="8">MBHS1</strain>
    </source>
</reference>
<dbReference type="Proteomes" id="UP000236724">
    <property type="component" value="Unassembled WGS sequence"/>
</dbReference>
<keyword evidence="9" id="KW-1185">Reference proteome</keyword>
<evidence type="ECO:0000256" key="6">
    <source>
        <dbReference type="RuleBase" id="RU004168"/>
    </source>
</evidence>
<evidence type="ECO:0000256" key="4">
    <source>
        <dbReference type="ARBA" id="ARBA00047645"/>
    </source>
</evidence>
<keyword evidence="5 8" id="KW-0378">Hydrolase</keyword>
<dbReference type="RefSeq" id="WP_103918470.1">
    <property type="nucleotide sequence ID" value="NZ_FMSV02000051.1"/>
</dbReference>
<protein>
    <recommendedName>
        <fullName evidence="3 5">acylphosphatase</fullName>
        <ecNumber evidence="2 5">3.6.1.7</ecNumber>
    </recommendedName>
</protein>
<dbReference type="PROSITE" id="PS00150">
    <property type="entry name" value="ACYLPHOSPHATASE_1"/>
    <property type="match status" value="1"/>
</dbReference>
<dbReference type="EC" id="3.6.1.7" evidence="2 5"/>
<comment type="similarity">
    <text evidence="1 6">Belongs to the acylphosphatase family.</text>
</comment>
<dbReference type="SUPFAM" id="SSF54975">
    <property type="entry name" value="Acylphosphatase/BLUF domain-like"/>
    <property type="match status" value="1"/>
</dbReference>
<dbReference type="PROSITE" id="PS51160">
    <property type="entry name" value="ACYLPHOSPHATASE_3"/>
    <property type="match status" value="1"/>
</dbReference>
<evidence type="ECO:0000256" key="5">
    <source>
        <dbReference type="PROSITE-ProRule" id="PRU00520"/>
    </source>
</evidence>
<dbReference type="Pfam" id="PF00708">
    <property type="entry name" value="Acylphosphatase"/>
    <property type="match status" value="1"/>
</dbReference>
<dbReference type="OrthoDB" id="5295388at2"/>
<feature type="active site" evidence="5">
    <location>
        <position position="38"/>
    </location>
</feature>
<organism evidence="8 9">
    <name type="scientific">Candidatus Venteria ishoeyi</name>
    <dbReference type="NCBI Taxonomy" id="1899563"/>
    <lineage>
        <taxon>Bacteria</taxon>
        <taxon>Pseudomonadati</taxon>
        <taxon>Pseudomonadota</taxon>
        <taxon>Gammaproteobacteria</taxon>
        <taxon>Thiotrichales</taxon>
        <taxon>Thiotrichaceae</taxon>
        <taxon>Venteria</taxon>
    </lineage>
</organism>
<evidence type="ECO:0000256" key="3">
    <source>
        <dbReference type="ARBA" id="ARBA00015991"/>
    </source>
</evidence>
<accession>A0A1H6F4U7</accession>
<evidence type="ECO:0000259" key="7">
    <source>
        <dbReference type="PROSITE" id="PS51160"/>
    </source>
</evidence>
<name>A0A1H6F4U7_9GAMM</name>
<dbReference type="GO" id="GO:0003998">
    <property type="term" value="F:acylphosphatase activity"/>
    <property type="evidence" value="ECO:0007669"/>
    <property type="project" value="UniProtKB-EC"/>
</dbReference>
<feature type="domain" description="Acylphosphatase-like" evidence="7">
    <location>
        <begin position="5"/>
        <end position="93"/>
    </location>
</feature>
<dbReference type="AlphaFoldDB" id="A0A1H6F4U7"/>
<gene>
    <name evidence="8" type="primary">acyP</name>
    <name evidence="8" type="ORF">MBHS_00247</name>
</gene>
<dbReference type="InterPro" id="IPR036046">
    <property type="entry name" value="Acylphosphatase-like_dom_sf"/>
</dbReference>
<dbReference type="InterPro" id="IPR017968">
    <property type="entry name" value="Acylphosphatase_CS"/>
</dbReference>
<sequence>MHIQAIHCIVTGRVQGVFFRATTRHKALQLGLTGSARNLPDGSVQVIAYGQGQALSLLRDWLRIGPDMARVDDVSCHATATLPSQIPTNFTTN</sequence>
<evidence type="ECO:0000256" key="1">
    <source>
        <dbReference type="ARBA" id="ARBA00005614"/>
    </source>
</evidence>
<evidence type="ECO:0000256" key="2">
    <source>
        <dbReference type="ARBA" id="ARBA00012150"/>
    </source>
</evidence>
<dbReference type="Gene3D" id="3.30.70.100">
    <property type="match status" value="1"/>
</dbReference>
<feature type="active site" evidence="5">
    <location>
        <position position="20"/>
    </location>
</feature>
<dbReference type="PANTHER" id="PTHR47268:SF4">
    <property type="entry name" value="ACYLPHOSPHATASE"/>
    <property type="match status" value="1"/>
</dbReference>
<dbReference type="EMBL" id="FMSV02000051">
    <property type="protein sequence ID" value="SEH04401.1"/>
    <property type="molecule type" value="Genomic_DNA"/>
</dbReference>
<evidence type="ECO:0000313" key="8">
    <source>
        <dbReference type="EMBL" id="SEH04401.1"/>
    </source>
</evidence>
<dbReference type="InterPro" id="IPR001792">
    <property type="entry name" value="Acylphosphatase-like_dom"/>
</dbReference>
<comment type="catalytic activity">
    <reaction evidence="4 5">
        <text>an acyl phosphate + H2O = a carboxylate + phosphate + H(+)</text>
        <dbReference type="Rhea" id="RHEA:14965"/>
        <dbReference type="ChEBI" id="CHEBI:15377"/>
        <dbReference type="ChEBI" id="CHEBI:15378"/>
        <dbReference type="ChEBI" id="CHEBI:29067"/>
        <dbReference type="ChEBI" id="CHEBI:43474"/>
        <dbReference type="ChEBI" id="CHEBI:59918"/>
        <dbReference type="EC" id="3.6.1.7"/>
    </reaction>
</comment>
<evidence type="ECO:0000313" key="9">
    <source>
        <dbReference type="Proteomes" id="UP000236724"/>
    </source>
</evidence>
<proteinExistence type="inferred from homology"/>
<dbReference type="PANTHER" id="PTHR47268">
    <property type="entry name" value="ACYLPHOSPHATASE"/>
    <property type="match status" value="1"/>
</dbReference>